<dbReference type="GO" id="GO:0005634">
    <property type="term" value="C:nucleus"/>
    <property type="evidence" value="ECO:0007669"/>
    <property type="project" value="UniProtKB-SubCell"/>
</dbReference>
<dbReference type="GO" id="GO:0005737">
    <property type="term" value="C:cytoplasm"/>
    <property type="evidence" value="ECO:0007669"/>
    <property type="project" value="UniProtKB-SubCell"/>
</dbReference>
<keyword evidence="1 6" id="KW-0963">Cytoplasm</keyword>
<sequence>MSIMDYNGGALIGMKGKDCVAIATDKRFGIQAQTISLDFTKVFQINPHTYMGFPGLATDIFTVYEKIMFRKRLYELKENRKISPKALASIVSNLLYENRFSPFFVEPMIVALDEETLEPYMCDMDLIGCVNKSDNFVVGGTSSSQLYGLCEALWEPDMEEDQLFETISQALVSACNRDAISGWGAKVYIIKKDKVIVRDIKTRMD</sequence>
<evidence type="ECO:0000313" key="7">
    <source>
        <dbReference type="EMBL" id="QBH73445.1"/>
    </source>
</evidence>
<organism evidence="7">
    <name type="scientific">Essigella californica</name>
    <dbReference type="NCBI Taxonomy" id="759921"/>
    <lineage>
        <taxon>Eukaryota</taxon>
        <taxon>Metazoa</taxon>
        <taxon>Ecdysozoa</taxon>
        <taxon>Arthropoda</taxon>
        <taxon>Hexapoda</taxon>
        <taxon>Insecta</taxon>
        <taxon>Pterygota</taxon>
        <taxon>Neoptera</taxon>
        <taxon>Paraneoptera</taxon>
        <taxon>Hemiptera</taxon>
        <taxon>Sternorrhyncha</taxon>
        <taxon>Aphidomorpha</taxon>
        <taxon>Aphidoidea</taxon>
        <taxon>Aphididae</taxon>
        <taxon>Lachninae</taxon>
        <taxon>Essigella</taxon>
    </lineage>
</organism>
<reference evidence="7" key="1">
    <citation type="journal article" date="2019" name="Sci. Rep.">
        <title>No signal of deleterious mutation accumulation in conserved gene sequences of extant asexual hexapods.</title>
        <authorList>
            <person name="Brandt A."/>
            <person name="Bast J."/>
            <person name="Scheu S."/>
            <person name="Meusemann K."/>
            <person name="Donath A."/>
            <person name="Schuette K."/>
            <person name="Machida R."/>
            <person name="Kraaijeveld K."/>
        </authorList>
    </citation>
    <scope>NUCLEOTIDE SEQUENCE</scope>
    <source>
        <strain evidence="7">OG9945</strain>
    </source>
</reference>
<dbReference type="AlphaFoldDB" id="A0A481SWV1"/>
<dbReference type="Gene3D" id="3.60.20.10">
    <property type="entry name" value="Glutamine Phosphoribosylpyrophosphate, subunit 1, domain 1"/>
    <property type="match status" value="1"/>
</dbReference>
<evidence type="ECO:0000256" key="1">
    <source>
        <dbReference type="ARBA" id="ARBA00022490"/>
    </source>
</evidence>
<dbReference type="EMBL" id="MH638055">
    <property type="protein sequence ID" value="QBH73445.1"/>
    <property type="molecule type" value="mRNA"/>
</dbReference>
<dbReference type="GO" id="GO:0019774">
    <property type="term" value="C:proteasome core complex, beta-subunit complex"/>
    <property type="evidence" value="ECO:0007669"/>
    <property type="project" value="InterPro"/>
</dbReference>
<comment type="subunit">
    <text evidence="5">The 26S proteasome consists of a 20S proteasome core and two 19S regulatory subunits. The 20S proteasome core is composed of 28 subunits that are arranged in four stacked rings, resulting in a barrel-shaped structure. The two end rings are each formed by seven alpha subunits, and the two central rings are each formed by seven beta subunits. The catalytic chamber with the active sites is on the inside of the barrel.</text>
</comment>
<dbReference type="Pfam" id="PF00227">
    <property type="entry name" value="Proteasome"/>
    <property type="match status" value="1"/>
</dbReference>
<dbReference type="InterPro" id="IPR016050">
    <property type="entry name" value="Proteasome_bsu_CS"/>
</dbReference>
<dbReference type="CDD" id="cd03759">
    <property type="entry name" value="proteasome_beta_type_3"/>
    <property type="match status" value="1"/>
</dbReference>
<evidence type="ECO:0000256" key="4">
    <source>
        <dbReference type="ARBA" id="ARBA00024953"/>
    </source>
</evidence>
<dbReference type="InterPro" id="IPR033811">
    <property type="entry name" value="Proteasome_beta_3"/>
</dbReference>
<dbReference type="PROSITE" id="PS51476">
    <property type="entry name" value="PROTEASOME_BETA_2"/>
    <property type="match status" value="1"/>
</dbReference>
<dbReference type="GO" id="GO:0043161">
    <property type="term" value="P:proteasome-mediated ubiquitin-dependent protein catabolic process"/>
    <property type="evidence" value="ECO:0007669"/>
    <property type="project" value="InterPro"/>
</dbReference>
<comment type="function">
    <text evidence="6">Component of the proteasome, a multicatalytic proteinase complex which is characterized by its ability to cleave peptides with Arg, Phe, Tyr, Leu, and Glu adjacent to the leaving group at neutral or slightly basic pH. The proteasome has an ATP-dependent proteolytic activity.</text>
</comment>
<dbReference type="InterPro" id="IPR029055">
    <property type="entry name" value="Ntn_hydrolases_N"/>
</dbReference>
<comment type="subunit">
    <text evidence="6">Component of the proteasome complex.</text>
</comment>
<keyword evidence="2 6" id="KW-0647">Proteasome</keyword>
<protein>
    <recommendedName>
        <fullName evidence="6">Proteasome subunit beta</fullName>
    </recommendedName>
</protein>
<dbReference type="FunFam" id="3.60.20.10:FF:000003">
    <property type="entry name" value="Proteasome subunit beta type-3"/>
    <property type="match status" value="1"/>
</dbReference>
<evidence type="ECO:0000256" key="3">
    <source>
        <dbReference type="ARBA" id="ARBA00023242"/>
    </source>
</evidence>
<keyword evidence="3 6" id="KW-0539">Nucleus</keyword>
<evidence type="ECO:0000256" key="2">
    <source>
        <dbReference type="ARBA" id="ARBA00022942"/>
    </source>
</evidence>
<dbReference type="InterPro" id="IPR001353">
    <property type="entry name" value="Proteasome_sua/b"/>
</dbReference>
<dbReference type="InterPro" id="IPR023333">
    <property type="entry name" value="Proteasome_suB-type"/>
</dbReference>
<dbReference type="PANTHER" id="PTHR32194:SF10">
    <property type="entry name" value="PROTEASOME SUBUNIT BETA TYPE-3"/>
    <property type="match status" value="1"/>
</dbReference>
<evidence type="ECO:0000256" key="6">
    <source>
        <dbReference type="RuleBase" id="RU004203"/>
    </source>
</evidence>
<comment type="function">
    <text evidence="4">Non-catalytic component of the proteasome, a multicatalytic proteinase complex which is characterized by its ability to cleave peptides with Arg, Phe, Tyr, Leu, and Glu adjacent to the leaving group at neutral or slightly basic pH. The proteasome has an ATP-dependent proteolytic activity.</text>
</comment>
<evidence type="ECO:0000256" key="5">
    <source>
        <dbReference type="ARBA" id="ARBA00026071"/>
    </source>
</evidence>
<proteinExistence type="evidence at transcript level"/>
<dbReference type="SUPFAM" id="SSF56235">
    <property type="entry name" value="N-terminal nucleophile aminohydrolases (Ntn hydrolases)"/>
    <property type="match status" value="1"/>
</dbReference>
<dbReference type="PROSITE" id="PS00854">
    <property type="entry name" value="PROTEASOME_BETA_1"/>
    <property type="match status" value="1"/>
</dbReference>
<accession>A0A481SWV1</accession>
<comment type="subcellular location">
    <subcellularLocation>
        <location evidence="6">Cytoplasm</location>
    </subcellularLocation>
    <subcellularLocation>
        <location evidence="6">Nucleus</location>
    </subcellularLocation>
</comment>
<name>A0A481SWV1_9HEMI</name>
<dbReference type="PANTHER" id="PTHR32194">
    <property type="entry name" value="METALLOPROTEASE TLDD"/>
    <property type="match status" value="1"/>
</dbReference>
<comment type="similarity">
    <text evidence="6">Belongs to the peptidase T1B family.</text>
</comment>